<evidence type="ECO:0000313" key="2">
    <source>
        <dbReference type="Proteomes" id="UP000014115"/>
    </source>
</evidence>
<evidence type="ECO:0000313" key="1">
    <source>
        <dbReference type="EMBL" id="EKE87645.1"/>
    </source>
</evidence>
<reference evidence="1 2" key="1">
    <citation type="journal article" date="2012" name="J. Bacteriol.">
        <title>Genome Sequence of Idiomarina xiamenensis Type Strain 10-D-4.</title>
        <authorList>
            <person name="Lai Q."/>
            <person name="Wang L."/>
            <person name="Wang W."/>
            <person name="Shao Z."/>
        </authorList>
    </citation>
    <scope>NUCLEOTIDE SEQUENCE [LARGE SCALE GENOMIC DNA]</scope>
    <source>
        <strain evidence="1 2">10-D-4</strain>
    </source>
</reference>
<sequence length="73" mass="8283">MVDVISVVQILQLPAHPTSAVEAVRRQFRKLIKTKSDFAIENSLLKRLYSGMPKASRHAGRILYNIEACRCRS</sequence>
<dbReference type="Proteomes" id="UP000014115">
    <property type="component" value="Unassembled WGS sequence"/>
</dbReference>
<protein>
    <submittedName>
        <fullName evidence="1">Transposase ISSBa9 protein</fullName>
    </submittedName>
</protein>
<name>K2LCN3_9GAMM</name>
<organism evidence="1 2">
    <name type="scientific">Idiomarina xiamenensis 10-D-4</name>
    <dbReference type="NCBI Taxonomy" id="740709"/>
    <lineage>
        <taxon>Bacteria</taxon>
        <taxon>Pseudomonadati</taxon>
        <taxon>Pseudomonadota</taxon>
        <taxon>Gammaproteobacteria</taxon>
        <taxon>Alteromonadales</taxon>
        <taxon>Idiomarinaceae</taxon>
        <taxon>Idiomarina</taxon>
    </lineage>
</organism>
<dbReference type="PATRIC" id="fig|740709.3.peg.219"/>
<dbReference type="EMBL" id="AMRG01000001">
    <property type="protein sequence ID" value="EKE87645.1"/>
    <property type="molecule type" value="Genomic_DNA"/>
</dbReference>
<accession>K2LCN3</accession>
<keyword evidence="2" id="KW-1185">Reference proteome</keyword>
<comment type="caution">
    <text evidence="1">The sequence shown here is derived from an EMBL/GenBank/DDBJ whole genome shotgun (WGS) entry which is preliminary data.</text>
</comment>
<gene>
    <name evidence="1" type="ORF">A10D4_01085</name>
</gene>
<proteinExistence type="predicted"/>
<dbReference type="AlphaFoldDB" id="K2LCN3"/>